<protein>
    <submittedName>
        <fullName evidence="1">Uncharacterized protein</fullName>
    </submittedName>
</protein>
<name>A0A4U5QNS1_POPAL</name>
<dbReference type="AlphaFoldDB" id="A0A4U5QNS1"/>
<evidence type="ECO:0000313" key="1">
    <source>
        <dbReference type="EMBL" id="TKS10987.1"/>
    </source>
</evidence>
<organism evidence="1">
    <name type="scientific">Populus alba</name>
    <name type="common">White poplar</name>
    <dbReference type="NCBI Taxonomy" id="43335"/>
    <lineage>
        <taxon>Eukaryota</taxon>
        <taxon>Viridiplantae</taxon>
        <taxon>Streptophyta</taxon>
        <taxon>Embryophyta</taxon>
        <taxon>Tracheophyta</taxon>
        <taxon>Spermatophyta</taxon>
        <taxon>Magnoliopsida</taxon>
        <taxon>eudicotyledons</taxon>
        <taxon>Gunneridae</taxon>
        <taxon>Pentapetalae</taxon>
        <taxon>rosids</taxon>
        <taxon>fabids</taxon>
        <taxon>Malpighiales</taxon>
        <taxon>Salicaceae</taxon>
        <taxon>Saliceae</taxon>
        <taxon>Populus</taxon>
    </lineage>
</organism>
<gene>
    <name evidence="1" type="ORF">D5086_0000075890</name>
</gene>
<comment type="caution">
    <text evidence="1">The sequence shown here is derived from an EMBL/GenBank/DDBJ whole genome shotgun (WGS) entry which is preliminary data.</text>
</comment>
<proteinExistence type="predicted"/>
<reference evidence="1" key="1">
    <citation type="submission" date="2018-10" db="EMBL/GenBank/DDBJ databases">
        <title>Population genomic analysis revealed the cold adaptation of white poplar.</title>
        <authorList>
            <person name="Liu Y.-J."/>
        </authorList>
    </citation>
    <scope>NUCLEOTIDE SEQUENCE [LARGE SCALE GENOMIC DNA]</scope>
    <source>
        <strain evidence="1">PAL-ZL1</strain>
    </source>
</reference>
<dbReference type="EMBL" id="RCHU01000217">
    <property type="protein sequence ID" value="TKS10987.1"/>
    <property type="molecule type" value="Genomic_DNA"/>
</dbReference>
<sequence>MNGSQNGVKSISYLGTLIIFRLISHNNKGKEVAESLPFKSLPHQNDGGALFVSTVLVVSTLKTFKGKTIMLTISTLGIGRKSKSSARVGNPNSLSSCSRGGVGFDFGGVGVCVWWWFRGVVDGVGYGFCAASVGLMGSHGNQDHG</sequence>
<accession>A0A4U5QNS1</accession>